<dbReference type="InterPro" id="IPR004154">
    <property type="entry name" value="Anticodon-bd"/>
</dbReference>
<name>A0A1I2DPE4_9FLAO</name>
<organism evidence="11 12">
    <name type="scientific">Flavobacterium xueshanense</name>
    <dbReference type="NCBI Taxonomy" id="935223"/>
    <lineage>
        <taxon>Bacteria</taxon>
        <taxon>Pseudomonadati</taxon>
        <taxon>Bacteroidota</taxon>
        <taxon>Flavobacteriia</taxon>
        <taxon>Flavobacteriales</taxon>
        <taxon>Flavobacteriaceae</taxon>
        <taxon>Flavobacterium</taxon>
    </lineage>
</organism>
<gene>
    <name evidence="8" type="primary">hisS</name>
    <name evidence="11" type="ORF">SAMN04488131_104136</name>
</gene>
<keyword evidence="6 8" id="KW-0030">Aminoacyl-tRNA synthetase</keyword>
<dbReference type="PANTHER" id="PTHR11476:SF7">
    <property type="entry name" value="HISTIDINE--TRNA LIGASE"/>
    <property type="match status" value="1"/>
</dbReference>
<dbReference type="Gene3D" id="3.40.50.800">
    <property type="entry name" value="Anticodon-binding domain"/>
    <property type="match status" value="1"/>
</dbReference>
<dbReference type="NCBIfam" id="TIGR00442">
    <property type="entry name" value="hisS"/>
    <property type="match status" value="1"/>
</dbReference>
<sequence>MPKFVNRIILKIRYLQRIRIWSFFNTSEILNLISNIYTMASKPSIPKGTRDFSPTEVAKRHYIIQIIKSNFEKFGFQPIETPSFENSETLMGKYGEEGDRLIFKILNSGEYVSKFNDTLVEFIRFSILYHKDYLKKKNESFDMKDYDFLYKKNLSTYLKSKNLYIFKDATVSEIELLDDVFYFILKRLKKDDLLSKSDSELDDFVKIIFADFYYELKYKYLTGYISEKALRYDLTVPFARYVVQHQNDIEFPFKRYQIQPVWRADRPQKGRFREFFQCDADVVGSKSLWQEVELVQLYDSVFSALGLKEVTIKINNRKILSGIAEVIGASDKLIDFTVALDKLDKIGEDGVKKEMMEKGISEEAIAKVQPLFHFTGTISEKINQLSVLLAESNEGMKGVEELRFICDNVTQLGLSTAILDLDVTLARGLNYYTGAIFEVAPPKSVSMGSIGGGGRYDDLTGIFGLKNMSGVGISFGLDRIYLVVEELNLFPDTVTETSKALFINYGESEAFYAMKAIKDLRNSGIKVEMYPDNAKVAKQFQHADKRGIPFAVTAGEQEMASNSFLLKNLANGEQTSVDFEGLKNALL</sequence>
<reference evidence="12" key="1">
    <citation type="submission" date="2016-10" db="EMBL/GenBank/DDBJ databases">
        <authorList>
            <person name="Varghese N."/>
            <person name="Submissions S."/>
        </authorList>
    </citation>
    <scope>NUCLEOTIDE SEQUENCE [LARGE SCALE GENOMIC DNA]</scope>
    <source>
        <strain evidence="12">CGMCC 1.9227</strain>
    </source>
</reference>
<keyword evidence="4 8" id="KW-0067">ATP-binding</keyword>
<protein>
    <recommendedName>
        <fullName evidence="8">Histidine--tRNA ligase</fullName>
        <ecNumber evidence="8">6.1.1.21</ecNumber>
    </recommendedName>
    <alternativeName>
        <fullName evidence="8">Histidyl-tRNA synthetase</fullName>
        <shortName evidence="8">HisRS</shortName>
    </alternativeName>
</protein>
<evidence type="ECO:0000256" key="2">
    <source>
        <dbReference type="ARBA" id="ARBA00022598"/>
    </source>
</evidence>
<evidence type="ECO:0000259" key="9">
    <source>
        <dbReference type="Pfam" id="PF03129"/>
    </source>
</evidence>
<comment type="subcellular location">
    <subcellularLocation>
        <location evidence="8">Cytoplasm</location>
    </subcellularLocation>
</comment>
<dbReference type="HAMAP" id="MF_00127">
    <property type="entry name" value="His_tRNA_synth"/>
    <property type="match status" value="1"/>
</dbReference>
<dbReference type="PANTHER" id="PTHR11476">
    <property type="entry name" value="HISTIDYL-TRNA SYNTHETASE"/>
    <property type="match status" value="1"/>
</dbReference>
<dbReference type="InterPro" id="IPR045864">
    <property type="entry name" value="aa-tRNA-synth_II/BPL/LPL"/>
</dbReference>
<dbReference type="SUPFAM" id="SSF55681">
    <property type="entry name" value="Class II aaRS and biotin synthetases"/>
    <property type="match status" value="1"/>
</dbReference>
<dbReference type="EMBL" id="FONQ01000004">
    <property type="protein sequence ID" value="SFE82201.1"/>
    <property type="molecule type" value="Genomic_DNA"/>
</dbReference>
<comment type="subunit">
    <text evidence="8">Homodimer.</text>
</comment>
<feature type="domain" description="Anticodon-binding" evidence="9">
    <location>
        <begin position="512"/>
        <end position="586"/>
    </location>
</feature>
<dbReference type="SUPFAM" id="SSF52954">
    <property type="entry name" value="Class II aaRS ABD-related"/>
    <property type="match status" value="1"/>
</dbReference>
<dbReference type="InterPro" id="IPR033656">
    <property type="entry name" value="HisRS_anticodon"/>
</dbReference>
<accession>A0A1I2DPE4</accession>
<evidence type="ECO:0000256" key="7">
    <source>
        <dbReference type="ARBA" id="ARBA00047639"/>
    </source>
</evidence>
<dbReference type="GO" id="GO:0004821">
    <property type="term" value="F:histidine-tRNA ligase activity"/>
    <property type="evidence" value="ECO:0007669"/>
    <property type="project" value="UniProtKB-UniRule"/>
</dbReference>
<evidence type="ECO:0000256" key="4">
    <source>
        <dbReference type="ARBA" id="ARBA00022840"/>
    </source>
</evidence>
<dbReference type="CDD" id="cd00773">
    <property type="entry name" value="HisRS-like_core"/>
    <property type="match status" value="1"/>
</dbReference>
<evidence type="ECO:0000256" key="6">
    <source>
        <dbReference type="ARBA" id="ARBA00023146"/>
    </source>
</evidence>
<keyword evidence="5 8" id="KW-0648">Protein biosynthesis</keyword>
<evidence type="ECO:0000313" key="11">
    <source>
        <dbReference type="EMBL" id="SFE82201.1"/>
    </source>
</evidence>
<dbReference type="InterPro" id="IPR036621">
    <property type="entry name" value="Anticodon-bd_dom_sf"/>
</dbReference>
<keyword evidence="12" id="KW-1185">Reference proteome</keyword>
<evidence type="ECO:0000256" key="5">
    <source>
        <dbReference type="ARBA" id="ARBA00022917"/>
    </source>
</evidence>
<evidence type="ECO:0000256" key="1">
    <source>
        <dbReference type="ARBA" id="ARBA00008226"/>
    </source>
</evidence>
<dbReference type="Proteomes" id="UP000198596">
    <property type="component" value="Unassembled WGS sequence"/>
</dbReference>
<dbReference type="STRING" id="935223.SAMN04488131_104136"/>
<dbReference type="InterPro" id="IPR015807">
    <property type="entry name" value="His-tRNA-ligase"/>
</dbReference>
<feature type="domain" description="Class II Histidinyl-tRNA synthetase (HisRS)-like catalytic core" evidence="10">
    <location>
        <begin position="229"/>
        <end position="480"/>
    </location>
</feature>
<evidence type="ECO:0000256" key="3">
    <source>
        <dbReference type="ARBA" id="ARBA00022741"/>
    </source>
</evidence>
<evidence type="ECO:0000313" key="12">
    <source>
        <dbReference type="Proteomes" id="UP000198596"/>
    </source>
</evidence>
<comment type="similarity">
    <text evidence="1 8">Belongs to the class-II aminoacyl-tRNA synthetase family.</text>
</comment>
<dbReference type="CDD" id="cd00859">
    <property type="entry name" value="HisRS_anticodon"/>
    <property type="match status" value="1"/>
</dbReference>
<keyword evidence="2 8" id="KW-0436">Ligase</keyword>
<dbReference type="Pfam" id="PF13393">
    <property type="entry name" value="tRNA-synt_His"/>
    <property type="match status" value="1"/>
</dbReference>
<dbReference type="Pfam" id="PF03129">
    <property type="entry name" value="HGTP_anticodon"/>
    <property type="match status" value="1"/>
</dbReference>
<comment type="catalytic activity">
    <reaction evidence="7 8">
        <text>tRNA(His) + L-histidine + ATP = L-histidyl-tRNA(His) + AMP + diphosphate + H(+)</text>
        <dbReference type="Rhea" id="RHEA:17313"/>
        <dbReference type="Rhea" id="RHEA-COMP:9665"/>
        <dbReference type="Rhea" id="RHEA-COMP:9689"/>
        <dbReference type="ChEBI" id="CHEBI:15378"/>
        <dbReference type="ChEBI" id="CHEBI:30616"/>
        <dbReference type="ChEBI" id="CHEBI:33019"/>
        <dbReference type="ChEBI" id="CHEBI:57595"/>
        <dbReference type="ChEBI" id="CHEBI:78442"/>
        <dbReference type="ChEBI" id="CHEBI:78527"/>
        <dbReference type="ChEBI" id="CHEBI:456215"/>
        <dbReference type="EC" id="6.1.1.21"/>
    </reaction>
</comment>
<dbReference type="AlphaFoldDB" id="A0A1I2DPE4"/>
<dbReference type="GO" id="GO:0005524">
    <property type="term" value="F:ATP binding"/>
    <property type="evidence" value="ECO:0007669"/>
    <property type="project" value="UniProtKB-UniRule"/>
</dbReference>
<evidence type="ECO:0000259" key="10">
    <source>
        <dbReference type="Pfam" id="PF13393"/>
    </source>
</evidence>
<proteinExistence type="inferred from homology"/>
<dbReference type="GO" id="GO:0005737">
    <property type="term" value="C:cytoplasm"/>
    <property type="evidence" value="ECO:0007669"/>
    <property type="project" value="UniProtKB-SubCell"/>
</dbReference>
<dbReference type="InterPro" id="IPR041715">
    <property type="entry name" value="HisRS-like_core"/>
</dbReference>
<keyword evidence="3 8" id="KW-0547">Nucleotide-binding</keyword>
<keyword evidence="8" id="KW-0963">Cytoplasm</keyword>
<dbReference type="EC" id="6.1.1.21" evidence="8"/>
<dbReference type="GO" id="GO:0006427">
    <property type="term" value="P:histidyl-tRNA aminoacylation"/>
    <property type="evidence" value="ECO:0007669"/>
    <property type="project" value="UniProtKB-UniRule"/>
</dbReference>
<evidence type="ECO:0000256" key="8">
    <source>
        <dbReference type="HAMAP-Rule" id="MF_00127"/>
    </source>
</evidence>
<dbReference type="Gene3D" id="3.30.930.10">
    <property type="entry name" value="Bira Bifunctional Protein, Domain 2"/>
    <property type="match status" value="1"/>
</dbReference>